<evidence type="ECO:0000313" key="1">
    <source>
        <dbReference type="EMBL" id="CAB4683400.1"/>
    </source>
</evidence>
<reference evidence="1" key="1">
    <citation type="submission" date="2020-05" db="EMBL/GenBank/DDBJ databases">
        <authorList>
            <person name="Chiriac C."/>
            <person name="Salcher M."/>
            <person name="Ghai R."/>
            <person name="Kavagutti S V."/>
        </authorList>
    </citation>
    <scope>NUCLEOTIDE SEQUENCE</scope>
</reference>
<name>A0A6J6NA08_9ZZZZ</name>
<accession>A0A6J6NA08</accession>
<dbReference type="EMBL" id="CAEZXM010000043">
    <property type="protein sequence ID" value="CAB4683400.1"/>
    <property type="molecule type" value="Genomic_DNA"/>
</dbReference>
<proteinExistence type="predicted"/>
<dbReference type="AlphaFoldDB" id="A0A6J6NA08"/>
<dbReference type="InterPro" id="IPR021890">
    <property type="entry name" value="DUF3501"/>
</dbReference>
<organism evidence="1">
    <name type="scientific">freshwater metagenome</name>
    <dbReference type="NCBI Taxonomy" id="449393"/>
    <lineage>
        <taxon>unclassified sequences</taxon>
        <taxon>metagenomes</taxon>
        <taxon>ecological metagenomes</taxon>
    </lineage>
</organism>
<sequence length="201" mass="22632">MNAAAVSRKLVLGDIADLRAYERERAEFRDSVLELRRRRRVSLGTIITVSFESRETIRYQIQEMARVEKLMTDLEIQAEIDAYNPLVPDPGQLCVTMFIELTSDQSMREWLPRLVGIENHVVIRLSDGSAIRSVPEQQHASQLTRADVTSAVHYLQFSMTPAEIDALGAGQATLEIDHPAYRESAELAPATVAELLRDLLN</sequence>
<protein>
    <submittedName>
        <fullName evidence="1">Unannotated protein</fullName>
    </submittedName>
</protein>
<gene>
    <name evidence="1" type="ORF">UFOPK2366_00350</name>
</gene>
<dbReference type="Pfam" id="PF12007">
    <property type="entry name" value="DUF3501"/>
    <property type="match status" value="1"/>
</dbReference>